<reference evidence="3" key="1">
    <citation type="submission" date="2023-01" db="EMBL/GenBank/DDBJ databases">
        <authorList>
            <person name="Van Ghelder C."/>
            <person name="Rancurel C."/>
        </authorList>
    </citation>
    <scope>NUCLEOTIDE SEQUENCE</scope>
    <source>
        <strain evidence="3">CNCM I-4278</strain>
    </source>
</reference>
<evidence type="ECO:0000256" key="2">
    <source>
        <dbReference type="SAM" id="Phobius"/>
    </source>
</evidence>
<keyword evidence="4" id="KW-1185">Reference proteome</keyword>
<feature type="region of interest" description="Disordered" evidence="1">
    <location>
        <begin position="191"/>
        <end position="246"/>
    </location>
</feature>
<feature type="compositionally biased region" description="Low complexity" evidence="1">
    <location>
        <begin position="191"/>
        <end position="223"/>
    </location>
</feature>
<dbReference type="Proteomes" id="UP001152607">
    <property type="component" value="Unassembled WGS sequence"/>
</dbReference>
<feature type="transmembrane region" description="Helical" evidence="2">
    <location>
        <begin position="245"/>
        <end position="265"/>
    </location>
</feature>
<comment type="caution">
    <text evidence="3">The sequence shown here is derived from an EMBL/GenBank/DDBJ whole genome shotgun (WGS) entry which is preliminary data.</text>
</comment>
<dbReference type="EMBL" id="CAOQHR010000002">
    <property type="protein sequence ID" value="CAI6331076.1"/>
    <property type="molecule type" value="Genomic_DNA"/>
</dbReference>
<dbReference type="AlphaFoldDB" id="A0A9W4U7V3"/>
<protein>
    <submittedName>
        <fullName evidence="3">Uncharacterized protein</fullName>
    </submittedName>
</protein>
<gene>
    <name evidence="3" type="ORF">PDIGIT_LOCUS4386</name>
</gene>
<evidence type="ECO:0000313" key="4">
    <source>
        <dbReference type="Proteomes" id="UP001152607"/>
    </source>
</evidence>
<evidence type="ECO:0000313" key="3">
    <source>
        <dbReference type="EMBL" id="CAI6331076.1"/>
    </source>
</evidence>
<name>A0A9W4U7V3_9PLEO</name>
<evidence type="ECO:0000256" key="1">
    <source>
        <dbReference type="SAM" id="MobiDB-lite"/>
    </source>
</evidence>
<accession>A0A9W4U7V3</accession>
<proteinExistence type="predicted"/>
<sequence length="266" mass="27788">MHTTANNQSPLSGWTKQQTRACSHYGLYCLRPPVFHKQKLLFTFFYPLLRPSVFPLFTYTTTTTKRLHSLDLPHYRDSTYPLINNPHTLSFQPLLPAMAPLRTILAIGVFVLAAVSAATDDRTAECGTIKCVPGLQNCSKDPTGQDICVYAGGYGDHHSGSTSVASNPNITASPTGPFANSTSAVVTLSTTTTASQGGNSSVHVTSTVTSTSVKSSASSSSSSEGDKPEATQSESEPPKPSESGGVAAAGVSVVGALGALAVFGLF</sequence>
<keyword evidence="2" id="KW-0812">Transmembrane</keyword>
<keyword evidence="2" id="KW-1133">Transmembrane helix</keyword>
<organism evidence="3 4">
    <name type="scientific">Periconia digitata</name>
    <dbReference type="NCBI Taxonomy" id="1303443"/>
    <lineage>
        <taxon>Eukaryota</taxon>
        <taxon>Fungi</taxon>
        <taxon>Dikarya</taxon>
        <taxon>Ascomycota</taxon>
        <taxon>Pezizomycotina</taxon>
        <taxon>Dothideomycetes</taxon>
        <taxon>Pleosporomycetidae</taxon>
        <taxon>Pleosporales</taxon>
        <taxon>Massarineae</taxon>
        <taxon>Periconiaceae</taxon>
        <taxon>Periconia</taxon>
    </lineage>
</organism>
<keyword evidence="2" id="KW-0472">Membrane</keyword>